<evidence type="ECO:0000256" key="1">
    <source>
        <dbReference type="PROSITE-ProRule" id="PRU00087"/>
    </source>
</evidence>
<gene>
    <name evidence="2" type="ORF">TMSB3V08_LOCUS6756</name>
</gene>
<accession>A0A7R9ECB6</accession>
<name>A0A7R9ECB6_9NEOP</name>
<organism evidence="2">
    <name type="scientific">Timema monikensis</name>
    <dbReference type="NCBI Taxonomy" id="170555"/>
    <lineage>
        <taxon>Eukaryota</taxon>
        <taxon>Metazoa</taxon>
        <taxon>Ecdysozoa</taxon>
        <taxon>Arthropoda</taxon>
        <taxon>Hexapoda</taxon>
        <taxon>Insecta</taxon>
        <taxon>Pterygota</taxon>
        <taxon>Neoptera</taxon>
        <taxon>Polyneoptera</taxon>
        <taxon>Phasmatodea</taxon>
        <taxon>Timematodea</taxon>
        <taxon>Timematoidea</taxon>
        <taxon>Timematidae</taxon>
        <taxon>Timema</taxon>
    </lineage>
</organism>
<proteinExistence type="predicted"/>
<feature type="repeat" description="Filamin" evidence="1">
    <location>
        <begin position="1"/>
        <end position="54"/>
    </location>
</feature>
<evidence type="ECO:0000313" key="2">
    <source>
        <dbReference type="EMBL" id="CAD7429986.1"/>
    </source>
</evidence>
<dbReference type="InterPro" id="IPR013783">
    <property type="entry name" value="Ig-like_fold"/>
</dbReference>
<dbReference type="PROSITE" id="PS50194">
    <property type="entry name" value="FILAMIN_REPEAT"/>
    <property type="match status" value="1"/>
</dbReference>
<dbReference type="AlphaFoldDB" id="A0A7R9ECB6"/>
<dbReference type="InterPro" id="IPR017868">
    <property type="entry name" value="Filamin/ABP280_repeat-like"/>
</dbReference>
<dbReference type="SUPFAM" id="SSF81296">
    <property type="entry name" value="E set domains"/>
    <property type="match status" value="1"/>
</dbReference>
<dbReference type="Gene3D" id="2.60.40.10">
    <property type="entry name" value="Immunoglobulins"/>
    <property type="match status" value="1"/>
</dbReference>
<dbReference type="EMBL" id="OB794290">
    <property type="protein sequence ID" value="CAD7429986.1"/>
    <property type="molecule type" value="Genomic_DNA"/>
</dbReference>
<reference evidence="2" key="1">
    <citation type="submission" date="2020-11" db="EMBL/GenBank/DDBJ databases">
        <authorList>
            <person name="Tran Van P."/>
        </authorList>
    </citation>
    <scope>NUCLEOTIDE SEQUENCE</scope>
</reference>
<protein>
    <submittedName>
        <fullName evidence="2">Uncharacterized protein</fullName>
    </submittedName>
</protein>
<dbReference type="Pfam" id="PF00630">
    <property type="entry name" value="Filamin"/>
    <property type="match status" value="1"/>
</dbReference>
<sequence length="239" mass="26355">MLIAITSSDLDIDIEDNGDDTFSIYYTVKDAGDYTLSIKFGGQPVPDGFYTFTIRPRVCTRPPRKREPRVQYAPGLAGCQLIQIVPLKCSARASTFSWSELATPLRPKIGALGEGTRIKFLVMCHRDQSCTHRLSILSSQTLFRYSWTISRTAWTLQLQLALSTGSLGICQAFLSRFFSRTCLRIELDKEACGVHLGWCLGVEASSDPLMAEVMNSAPRSISAAVRKIGVGPNLSLSTH</sequence>
<dbReference type="InterPro" id="IPR014756">
    <property type="entry name" value="Ig_E-set"/>
</dbReference>